<dbReference type="Proteomes" id="UP000748756">
    <property type="component" value="Unassembled WGS sequence"/>
</dbReference>
<evidence type="ECO:0000313" key="3">
    <source>
        <dbReference type="EMBL" id="KAF9136694.1"/>
    </source>
</evidence>
<dbReference type="OrthoDB" id="5376140at2759"/>
<organism evidence="3 4">
    <name type="scientific">Linnemannia schmuckeri</name>
    <dbReference type="NCBI Taxonomy" id="64567"/>
    <lineage>
        <taxon>Eukaryota</taxon>
        <taxon>Fungi</taxon>
        <taxon>Fungi incertae sedis</taxon>
        <taxon>Mucoromycota</taxon>
        <taxon>Mortierellomycotina</taxon>
        <taxon>Mortierellomycetes</taxon>
        <taxon>Mortierellales</taxon>
        <taxon>Mortierellaceae</taxon>
        <taxon>Linnemannia</taxon>
    </lineage>
</organism>
<feature type="compositionally biased region" description="Low complexity" evidence="2">
    <location>
        <begin position="70"/>
        <end position="87"/>
    </location>
</feature>
<evidence type="ECO:0000313" key="4">
    <source>
        <dbReference type="Proteomes" id="UP000748756"/>
    </source>
</evidence>
<feature type="region of interest" description="Disordered" evidence="2">
    <location>
        <begin position="713"/>
        <end position="733"/>
    </location>
</feature>
<keyword evidence="1" id="KW-0175">Coiled coil</keyword>
<keyword evidence="4" id="KW-1185">Reference proteome</keyword>
<protein>
    <submittedName>
        <fullName evidence="3">Uncharacterized protein</fullName>
    </submittedName>
</protein>
<feature type="coiled-coil region" evidence="1">
    <location>
        <begin position="923"/>
        <end position="950"/>
    </location>
</feature>
<feature type="region of interest" description="Disordered" evidence="2">
    <location>
        <begin position="350"/>
        <end position="390"/>
    </location>
</feature>
<feature type="region of interest" description="Disordered" evidence="2">
    <location>
        <begin position="70"/>
        <end position="91"/>
    </location>
</feature>
<evidence type="ECO:0000256" key="1">
    <source>
        <dbReference type="SAM" id="Coils"/>
    </source>
</evidence>
<feature type="compositionally biased region" description="Basic and acidic residues" evidence="2">
    <location>
        <begin position="720"/>
        <end position="733"/>
    </location>
</feature>
<proteinExistence type="predicted"/>
<accession>A0A9P5RRB8</accession>
<feature type="compositionally biased region" description="Basic and acidic residues" evidence="2">
    <location>
        <begin position="259"/>
        <end position="271"/>
    </location>
</feature>
<feature type="region of interest" description="Disordered" evidence="2">
    <location>
        <begin position="249"/>
        <end position="280"/>
    </location>
</feature>
<name>A0A9P5RRB8_9FUNG</name>
<dbReference type="EMBL" id="JAAAUQ010001640">
    <property type="protein sequence ID" value="KAF9136694.1"/>
    <property type="molecule type" value="Genomic_DNA"/>
</dbReference>
<sequence>MAYVGSQSSSLNGQQYHLHHLHHQAQPQRPAILAFPVSDESSDGTESEGSQNKKLLLLSTNAWRLKLRQQTMTQTQTQNQQQQQCHQQHSKSHLMHMNPKPHYNLINENDGHDQNHDVLDQDLITPAALAYNLLKTFGPPSSNRGKSATTTTFTVSATENLKKSIERALESSEDDDPAKWTIQTLFEIEICCTQQTKTVKYHEDVEQRASQFVIDAFHSYMNKWTWEYNASSENGTMIHNNIIESSDKNMHARACSTEQTRDDLDKNKNNGDDGDLNSWDEHKKESLNVCMQILVQKKNEPESKLRIERPRPVTQTHRQMLLDAILEGRNTLQVFLAIDTFELSDSLSILPPKNDIDHNSINTGNGDGPNRHCDQNTSGKENEQQSSDSYGSDYGSLLTINLIQRGHLHAATQLLSRLQHNRHQLLIHEQHRKENQVRDHDNKGVTSVTSLQQLLANRLLDKGHPDLIHLFVNTDRELCRTILQMIDYRFAGQIWTWIKGEVLDSSLLDPFLVVQCRAQTSSSSPASSSTTEAALLANCPLPVLLDMLETANSLGMSFGLENTMKSFRSIQFIQEYCTVLFLLLTNNRNPSYCSYHQNYHKQKSHATTTQENALSLTPWMFLPSVLPILKGNPALQRLVVWTFAAREDGIATAEFLASTLGLGAFFAQCVGKNNEEEDNDAQKRDDEKNDQTHYDNGAKKEALLLEQPLIQVQGQSVEQSKNHQVESSKKTEKYDTNIDNEKVAVTKVNRDDSKAVHSPDELYKTVSPLLTTSIARMSQLDVNNNTVMIHSNGLSGNAFTRPMPTPLQTKPSSAPSSAPVLQRAQPTMALLKQMKHLPTHRRHTTSTATTSSTTVSTTNKKQSCQSRHTLDYKPSPGTTIILLNQMSQLQQLYDSLFTSDVVGMSLIRPLAKPWANFKNHPEKLQQQQLLQQYQQQLLQQQKQLEAKKKNNGGGSNGGCAYLQLACSSDKRVYVIDLEVFLDEEMDPLHKFPRLI</sequence>
<feature type="non-terminal residue" evidence="3">
    <location>
        <position position="995"/>
    </location>
</feature>
<gene>
    <name evidence="3" type="ORF">BG015_003051</name>
</gene>
<comment type="caution">
    <text evidence="3">The sequence shown here is derived from an EMBL/GenBank/DDBJ whole genome shotgun (WGS) entry which is preliminary data.</text>
</comment>
<dbReference type="AlphaFoldDB" id="A0A9P5RRB8"/>
<evidence type="ECO:0000256" key="2">
    <source>
        <dbReference type="SAM" id="MobiDB-lite"/>
    </source>
</evidence>
<feature type="compositionally biased region" description="Low complexity" evidence="2">
    <location>
        <begin position="845"/>
        <end position="858"/>
    </location>
</feature>
<feature type="region of interest" description="Disordered" evidence="2">
    <location>
        <begin position="837"/>
        <end position="871"/>
    </location>
</feature>
<reference evidence="3" key="1">
    <citation type="journal article" date="2020" name="Fungal Divers.">
        <title>Resolving the Mortierellaceae phylogeny through synthesis of multi-gene phylogenetics and phylogenomics.</title>
        <authorList>
            <person name="Vandepol N."/>
            <person name="Liber J."/>
            <person name="Desiro A."/>
            <person name="Na H."/>
            <person name="Kennedy M."/>
            <person name="Barry K."/>
            <person name="Grigoriev I.V."/>
            <person name="Miller A.N."/>
            <person name="O'Donnell K."/>
            <person name="Stajich J.E."/>
            <person name="Bonito G."/>
        </authorList>
    </citation>
    <scope>NUCLEOTIDE SEQUENCE</scope>
    <source>
        <strain evidence="3">NRRL 6426</strain>
    </source>
</reference>